<dbReference type="EMBL" id="SMAA01000014">
    <property type="protein sequence ID" value="TCS77677.1"/>
    <property type="molecule type" value="Genomic_DNA"/>
</dbReference>
<dbReference type="Pfam" id="PF13365">
    <property type="entry name" value="Trypsin_2"/>
    <property type="match status" value="1"/>
</dbReference>
<evidence type="ECO:0000313" key="2">
    <source>
        <dbReference type="EMBL" id="TCS77677.1"/>
    </source>
</evidence>
<feature type="domain" description="ABC-three component systems C-terminal" evidence="1">
    <location>
        <begin position="196"/>
        <end position="403"/>
    </location>
</feature>
<dbReference type="Gene3D" id="2.40.10.120">
    <property type="match status" value="1"/>
</dbReference>
<reference evidence="2 3" key="1">
    <citation type="submission" date="2019-03" db="EMBL/GenBank/DDBJ databases">
        <title>Genomic Encyclopedia of Type Strains, Phase IV (KMG-IV): sequencing the most valuable type-strain genomes for metagenomic binning, comparative biology and taxonomic classification.</title>
        <authorList>
            <person name="Goeker M."/>
        </authorList>
    </citation>
    <scope>NUCLEOTIDE SEQUENCE [LARGE SCALE GENOMIC DNA]</scope>
    <source>
        <strain evidence="2 3">DSM 20467</strain>
    </source>
</reference>
<evidence type="ECO:0000259" key="1">
    <source>
        <dbReference type="Pfam" id="PF20280"/>
    </source>
</evidence>
<comment type="caution">
    <text evidence="2">The sequence shown here is derived from an EMBL/GenBank/DDBJ whole genome shotgun (WGS) entry which is preliminary data.</text>
</comment>
<dbReference type="InterPro" id="IPR009003">
    <property type="entry name" value="Peptidase_S1_PA"/>
</dbReference>
<organism evidence="2 3">
    <name type="scientific">Pectinatus cerevisiiphilus</name>
    <dbReference type="NCBI Taxonomy" id="86956"/>
    <lineage>
        <taxon>Bacteria</taxon>
        <taxon>Bacillati</taxon>
        <taxon>Bacillota</taxon>
        <taxon>Negativicutes</taxon>
        <taxon>Selenomonadales</taxon>
        <taxon>Selenomonadaceae</taxon>
        <taxon>Pectinatus</taxon>
    </lineage>
</organism>
<dbReference type="InterPro" id="IPR046916">
    <property type="entry name" value="ABC-3C_CTD4"/>
</dbReference>
<dbReference type="OrthoDB" id="2082014at2"/>
<sequence>MEDKFYDQVVVKIKYNGEIGSGVLIPTESKRCLYLITAWHCIKQEESPDLKLIEVYKQNNSNLEKIPVLALEILILNEKDLAIIKLEYILDSLLFGISSISVGDEVFIVGFPKGMEDASIPRYPLSAKIVSLPGDNNIQLNSLRSTSSYSQNSKEIMSGFSGSGIFKVINNEVFLCGIITDLASTDGAFDAVSGVSGECIQNELLKQQWEQLCDIKVSSFNVFKDSVIGIFEEPMNRICSVQMPNIKANVRPYEIKNRCGKKLVWPYSENNLQCKEIWEGWLLYLIFRSIENQENLKNENYYIVNNENGNRRVKLIYVTNKTTLSEFLKDYLQNAYRDINEGDFLIIKTNRVPATMVLQSSQLDKVVMDISNAICVKEELRIDDVKSNIKKLSLIHIRKIVDELNPILEEIDDKVDEMYLEKRLGQRIGEMLHEF</sequence>
<evidence type="ECO:0000313" key="3">
    <source>
        <dbReference type="Proteomes" id="UP000295188"/>
    </source>
</evidence>
<protein>
    <submittedName>
        <fullName evidence="2">Trypsin-like peptidase</fullName>
    </submittedName>
</protein>
<dbReference type="AlphaFoldDB" id="A0A4R3K4R4"/>
<name>A0A4R3K4R4_9FIRM</name>
<accession>A0A4R3K4R4</accession>
<dbReference type="RefSeq" id="WP_132550736.1">
    <property type="nucleotide sequence ID" value="NZ_SMAA01000014.1"/>
</dbReference>
<dbReference type="Proteomes" id="UP000295188">
    <property type="component" value="Unassembled WGS sequence"/>
</dbReference>
<proteinExistence type="predicted"/>
<keyword evidence="3" id="KW-1185">Reference proteome</keyword>
<gene>
    <name evidence="2" type="ORF">EDC37_11478</name>
</gene>
<dbReference type="Pfam" id="PF20280">
    <property type="entry name" value="CTD4"/>
    <property type="match status" value="1"/>
</dbReference>
<dbReference type="SUPFAM" id="SSF50494">
    <property type="entry name" value="Trypsin-like serine proteases"/>
    <property type="match status" value="1"/>
</dbReference>